<feature type="signal peptide" evidence="2">
    <location>
        <begin position="1"/>
        <end position="20"/>
    </location>
</feature>
<dbReference type="Pfam" id="PF00657">
    <property type="entry name" value="Lipase_GDSL"/>
    <property type="match status" value="1"/>
</dbReference>
<dbReference type="PANTHER" id="PTHR45648:SF85">
    <property type="entry name" value="A, PUTATIVE (AFU_ORTHOLOGUE AFUA_2G10760)-RELATED"/>
    <property type="match status" value="1"/>
</dbReference>
<name>A0A135V490_9PEZI</name>
<proteinExistence type="predicted"/>
<comment type="caution">
    <text evidence="3">The sequence shown here is derived from an EMBL/GenBank/DDBJ whole genome shotgun (WGS) entry which is preliminary data.</text>
</comment>
<dbReference type="Gene3D" id="3.40.50.1110">
    <property type="entry name" value="SGNH hydrolase"/>
    <property type="match status" value="1"/>
</dbReference>
<evidence type="ECO:0000313" key="3">
    <source>
        <dbReference type="EMBL" id="KXH67484.1"/>
    </source>
</evidence>
<dbReference type="Proteomes" id="UP000070121">
    <property type="component" value="Unassembled WGS sequence"/>
</dbReference>
<dbReference type="InterPro" id="IPR051058">
    <property type="entry name" value="GDSL_Est/Lipase"/>
</dbReference>
<dbReference type="STRING" id="1209931.A0A135V490"/>
<protein>
    <recommendedName>
        <fullName evidence="5">GDSL-like Lipase/Acylhydrolase</fullName>
    </recommendedName>
</protein>
<dbReference type="CDD" id="cd01846">
    <property type="entry name" value="fatty_acyltransferase_like"/>
    <property type="match status" value="1"/>
</dbReference>
<dbReference type="PANTHER" id="PTHR45648">
    <property type="entry name" value="GDSL LIPASE/ACYLHYDROLASE FAMILY PROTEIN (AFU_ORTHOLOGUE AFUA_4G14700)"/>
    <property type="match status" value="1"/>
</dbReference>
<dbReference type="InterPro" id="IPR036514">
    <property type="entry name" value="SGNH_hydro_sf"/>
</dbReference>
<dbReference type="EMBL" id="JFFI01000465">
    <property type="protein sequence ID" value="KXH67484.1"/>
    <property type="molecule type" value="Genomic_DNA"/>
</dbReference>
<keyword evidence="2" id="KW-0732">Signal</keyword>
<evidence type="ECO:0000256" key="1">
    <source>
        <dbReference type="ARBA" id="ARBA00022801"/>
    </source>
</evidence>
<keyword evidence="4" id="KW-1185">Reference proteome</keyword>
<evidence type="ECO:0000313" key="4">
    <source>
        <dbReference type="Proteomes" id="UP000070121"/>
    </source>
</evidence>
<gene>
    <name evidence="3" type="ORF">CSAL01_00791</name>
</gene>
<keyword evidence="1" id="KW-0378">Hydrolase</keyword>
<organism evidence="3 4">
    <name type="scientific">Colletotrichum salicis</name>
    <dbReference type="NCBI Taxonomy" id="1209931"/>
    <lineage>
        <taxon>Eukaryota</taxon>
        <taxon>Fungi</taxon>
        <taxon>Dikarya</taxon>
        <taxon>Ascomycota</taxon>
        <taxon>Pezizomycotina</taxon>
        <taxon>Sordariomycetes</taxon>
        <taxon>Hypocreomycetidae</taxon>
        <taxon>Glomerellales</taxon>
        <taxon>Glomerellaceae</taxon>
        <taxon>Colletotrichum</taxon>
        <taxon>Colletotrichum acutatum species complex</taxon>
    </lineage>
</organism>
<dbReference type="SUPFAM" id="SSF52266">
    <property type="entry name" value="SGNH hydrolase"/>
    <property type="match status" value="1"/>
</dbReference>
<evidence type="ECO:0000256" key="2">
    <source>
        <dbReference type="SAM" id="SignalP"/>
    </source>
</evidence>
<dbReference type="OrthoDB" id="1600564at2759"/>
<evidence type="ECO:0008006" key="5">
    <source>
        <dbReference type="Google" id="ProtNLM"/>
    </source>
</evidence>
<dbReference type="GO" id="GO:0016788">
    <property type="term" value="F:hydrolase activity, acting on ester bonds"/>
    <property type="evidence" value="ECO:0007669"/>
    <property type="project" value="InterPro"/>
</dbReference>
<dbReference type="InterPro" id="IPR001087">
    <property type="entry name" value="GDSL"/>
</dbReference>
<sequence>MSRFFATLLLAGIGANLAMGMPYDQEEQNRNAECDNGCFFGSFPGGSCTNDAACMCTQQKYRERYFCCMAQKCAASVLPDSIQRQTLECEARNMPFTFDTEAVCGIKWTTSTSAAPAVTVTVTAGTGPRSSVPSASRGSSAVLTSTLASTPVIAPTLSAGVNTPTATPSTGSADRLLVRGSIVLAAVAGWMLWAYLLGWAAAVAIASPVAVETPFSWKNTEYQVEGHRLTFGDSYTFVQGTEGRWAYSFIGSQLNISFTPEQLLGDRIVPGQNTSSAGGPNWVQELTGCKEGRPRDCKKQLWGFAYAGADISTTFVPLHWNHTISYEKQVEQWDTYGKSVINADPAKSLVASYIGINDINDMANFQLPVNGLSSWEELYTAVIAEQFAALETVYEAGHRNFLFLNLPPLDRNPASQLNPARLPSTDMIKTFNGVVNQTAKAFSEKHPDATALVFDTYSWLTQVFDNAASYGFTNTTSFCPSYKAWDIDSNYAAYGCQPIYEYFWYNSGHITYHVHELLAQKAKEFLVQKSAGGCGGKNQTLSAWGTRWVGGEST</sequence>
<dbReference type="AlphaFoldDB" id="A0A135V490"/>
<feature type="chain" id="PRO_5007805655" description="GDSL-like Lipase/Acylhydrolase" evidence="2">
    <location>
        <begin position="21"/>
        <end position="554"/>
    </location>
</feature>
<reference evidence="3 4" key="1">
    <citation type="submission" date="2014-02" db="EMBL/GenBank/DDBJ databases">
        <title>The genome sequence of Colletotrichum salicis CBS 607.94.</title>
        <authorList>
            <person name="Baroncelli R."/>
            <person name="Thon M.R."/>
        </authorList>
    </citation>
    <scope>NUCLEOTIDE SEQUENCE [LARGE SCALE GENOMIC DNA]</scope>
    <source>
        <strain evidence="3 4">CBS 607.94</strain>
    </source>
</reference>
<accession>A0A135V490</accession>